<evidence type="ECO:0000313" key="2">
    <source>
        <dbReference type="EMBL" id="KAK2911645.1"/>
    </source>
</evidence>
<evidence type="ECO:0000313" key="3">
    <source>
        <dbReference type="Proteomes" id="UP001187343"/>
    </source>
</evidence>
<comment type="caution">
    <text evidence="2">The sequence shown here is derived from an EMBL/GenBank/DDBJ whole genome shotgun (WGS) entry which is preliminary data.</text>
</comment>
<organism evidence="2 3">
    <name type="scientific">Cirrhinus molitorella</name>
    <name type="common">mud carp</name>
    <dbReference type="NCBI Taxonomy" id="172907"/>
    <lineage>
        <taxon>Eukaryota</taxon>
        <taxon>Metazoa</taxon>
        <taxon>Chordata</taxon>
        <taxon>Craniata</taxon>
        <taxon>Vertebrata</taxon>
        <taxon>Euteleostomi</taxon>
        <taxon>Actinopterygii</taxon>
        <taxon>Neopterygii</taxon>
        <taxon>Teleostei</taxon>
        <taxon>Ostariophysi</taxon>
        <taxon>Cypriniformes</taxon>
        <taxon>Cyprinidae</taxon>
        <taxon>Labeoninae</taxon>
        <taxon>Labeonini</taxon>
        <taxon>Cirrhinus</taxon>
    </lineage>
</organism>
<reference evidence="2" key="1">
    <citation type="submission" date="2023-08" db="EMBL/GenBank/DDBJ databases">
        <title>Chromosome-level Genome Assembly of mud carp (Cirrhinus molitorella).</title>
        <authorList>
            <person name="Liu H."/>
        </authorList>
    </citation>
    <scope>NUCLEOTIDE SEQUENCE</scope>
    <source>
        <strain evidence="2">Prfri</strain>
        <tissue evidence="2">Muscle</tissue>
    </source>
</reference>
<name>A0AA88Q1A8_9TELE</name>
<dbReference type="EMBL" id="JAUYZG010000003">
    <property type="protein sequence ID" value="KAK2911645.1"/>
    <property type="molecule type" value="Genomic_DNA"/>
</dbReference>
<gene>
    <name evidence="2" type="ORF">Q8A67_003778</name>
</gene>
<dbReference type="Proteomes" id="UP001187343">
    <property type="component" value="Unassembled WGS sequence"/>
</dbReference>
<accession>A0AA88Q1A8</accession>
<proteinExistence type="predicted"/>
<protein>
    <submittedName>
        <fullName evidence="2">Uncharacterized protein</fullName>
    </submittedName>
</protein>
<keyword evidence="3" id="KW-1185">Reference proteome</keyword>
<feature type="region of interest" description="Disordered" evidence="1">
    <location>
        <begin position="1"/>
        <end position="20"/>
    </location>
</feature>
<feature type="region of interest" description="Disordered" evidence="1">
    <location>
        <begin position="162"/>
        <end position="211"/>
    </location>
</feature>
<dbReference type="AlphaFoldDB" id="A0AA88Q1A8"/>
<evidence type="ECO:0000256" key="1">
    <source>
        <dbReference type="SAM" id="MobiDB-lite"/>
    </source>
</evidence>
<sequence length="211" mass="23298">MRQGATTVAPMADNCSPQETPMPRLFTLGLSVPVFSSSKRQVQKGQSQACLFREYKPQASLRQRELKSVKPPQTSPVLECSPQAAPVLQGEPVSECSPAGAPMPKCSLQAAPVIECSSQGAPMPRLFTVVLFIPTFSTRNFHVQKGQSQACLFQKCREYKPQASLRQRAPKNPHAPQSQPSHLGQRAQRANPREHAQFQPPLWRQQNPHGP</sequence>